<dbReference type="PROSITE" id="PS50109">
    <property type="entry name" value="HIS_KIN"/>
    <property type="match status" value="1"/>
</dbReference>
<name>A0ABX0HYE8_9BURK</name>
<evidence type="ECO:0000256" key="6">
    <source>
        <dbReference type="PROSITE-ProRule" id="PRU00169"/>
    </source>
</evidence>
<keyword evidence="7" id="KW-0472">Membrane</keyword>
<dbReference type="Proteomes" id="UP000802098">
    <property type="component" value="Unassembled WGS sequence"/>
</dbReference>
<keyword evidence="11" id="KW-1185">Reference proteome</keyword>
<dbReference type="Gene3D" id="3.40.50.2300">
    <property type="match status" value="1"/>
</dbReference>
<accession>A0ABX0HYE8</accession>
<reference evidence="10 11" key="1">
    <citation type="submission" date="2020-03" db="EMBL/GenBank/DDBJ databases">
        <title>Rubrivivax benzoatilyticus JA2 (sequenced after 10 years sub-culturing).</title>
        <authorList>
            <person name="Gupta D."/>
            <person name="Chintalapati S."/>
            <person name="Chintalapati V.R."/>
        </authorList>
    </citation>
    <scope>NUCLEOTIDE SEQUENCE [LARGE SCALE GENOMIC DNA]</scope>
    <source>
        <strain evidence="10 11">JA2-Mal</strain>
    </source>
</reference>
<gene>
    <name evidence="10" type="ORF">G7087_10680</name>
</gene>
<dbReference type="SUPFAM" id="SSF52172">
    <property type="entry name" value="CheY-like"/>
    <property type="match status" value="1"/>
</dbReference>
<dbReference type="InterPro" id="IPR004358">
    <property type="entry name" value="Sig_transdc_His_kin-like_C"/>
</dbReference>
<sequence length="581" mass="60498">MTAWRNPPLAALLAVLLAWAGLAVPGLLTPLQAASFPALALLLAVLASAWERWPVHRRVLGRVALAALVLQVLASALAAPDAPEGAATWALRLTLLPALVLLLRAWPAASLPQRDPLPAPVPAPAPAADTGSRAPADFLATLGHEVRTPMNAIVGQTRLALEAELAPAQRRRLEEVARASQQLLDLFGAMTALAALDGGRLQLACAPLRVEDLVAEAFAAARVLARGKPVELHCRFEAPALLGAAGWRLGDAAQLGRVLGQLLGNAVKFTDAGHVRLAVGLDGERLRFTVTDTGVGLDAAQLAALFEPLAQADGSATRRHGGLGLGLALARRLAERMGGRLDARSTPGRGSCFELQVPLPPAPASPGEAAVEAGCPLLVVQAHDEARAALVQMLHALMPQARVDEAVSGRQALACVRRAASADGDYGLLVVDWVLPDMDGAELLRHLRSAGARPRRTVLLVPFDGPAVQQAAGGLGVGALLPKPVLPSDLRRLLAGAAPAAEPASGDGRPAGLELLQQLGELLDDNDARAVSMWESHASDFIGLLPAAEAEQLSGAMSRFEFDAALAALRRTAPRKGPDER</sequence>
<feature type="domain" description="Response regulatory" evidence="9">
    <location>
        <begin position="376"/>
        <end position="498"/>
    </location>
</feature>
<dbReference type="RefSeq" id="WP_009858969.1">
    <property type="nucleotide sequence ID" value="NZ_JAAOCD010000004.1"/>
</dbReference>
<dbReference type="PANTHER" id="PTHR43047">
    <property type="entry name" value="TWO-COMPONENT HISTIDINE PROTEIN KINASE"/>
    <property type="match status" value="1"/>
</dbReference>
<proteinExistence type="predicted"/>
<keyword evidence="5" id="KW-0418">Kinase</keyword>
<comment type="caution">
    <text evidence="10">The sequence shown here is derived from an EMBL/GenBank/DDBJ whole genome shotgun (WGS) entry which is preliminary data.</text>
</comment>
<dbReference type="SMART" id="SM00387">
    <property type="entry name" value="HATPase_c"/>
    <property type="match status" value="1"/>
</dbReference>
<keyword evidence="3 6" id="KW-0597">Phosphoprotein</keyword>
<dbReference type="SUPFAM" id="SSF47384">
    <property type="entry name" value="Homodimeric domain of signal transducing histidine kinase"/>
    <property type="match status" value="1"/>
</dbReference>
<evidence type="ECO:0000313" key="11">
    <source>
        <dbReference type="Proteomes" id="UP000802098"/>
    </source>
</evidence>
<keyword evidence="7" id="KW-0812">Transmembrane</keyword>
<dbReference type="Gene3D" id="1.10.287.130">
    <property type="match status" value="1"/>
</dbReference>
<comment type="catalytic activity">
    <reaction evidence="1">
        <text>ATP + protein L-histidine = ADP + protein N-phospho-L-histidine.</text>
        <dbReference type="EC" id="2.7.13.3"/>
    </reaction>
</comment>
<keyword evidence="7" id="KW-1133">Transmembrane helix</keyword>
<evidence type="ECO:0000256" key="2">
    <source>
        <dbReference type="ARBA" id="ARBA00012438"/>
    </source>
</evidence>
<evidence type="ECO:0000256" key="4">
    <source>
        <dbReference type="ARBA" id="ARBA00022679"/>
    </source>
</evidence>
<evidence type="ECO:0000259" key="9">
    <source>
        <dbReference type="PROSITE" id="PS50110"/>
    </source>
</evidence>
<dbReference type="Pfam" id="PF00072">
    <property type="entry name" value="Response_reg"/>
    <property type="match status" value="1"/>
</dbReference>
<dbReference type="InterPro" id="IPR001789">
    <property type="entry name" value="Sig_transdc_resp-reg_receiver"/>
</dbReference>
<dbReference type="Pfam" id="PF02518">
    <property type="entry name" value="HATPase_c"/>
    <property type="match status" value="1"/>
</dbReference>
<dbReference type="PANTHER" id="PTHR43047:SF72">
    <property type="entry name" value="OSMOSENSING HISTIDINE PROTEIN KINASE SLN1"/>
    <property type="match status" value="1"/>
</dbReference>
<dbReference type="SUPFAM" id="SSF55874">
    <property type="entry name" value="ATPase domain of HSP90 chaperone/DNA topoisomerase II/histidine kinase"/>
    <property type="match status" value="1"/>
</dbReference>
<dbReference type="CDD" id="cd00082">
    <property type="entry name" value="HisKA"/>
    <property type="match status" value="1"/>
</dbReference>
<feature type="domain" description="Histidine kinase" evidence="8">
    <location>
        <begin position="141"/>
        <end position="361"/>
    </location>
</feature>
<dbReference type="InterPro" id="IPR036097">
    <property type="entry name" value="HisK_dim/P_sf"/>
</dbReference>
<dbReference type="InterPro" id="IPR005467">
    <property type="entry name" value="His_kinase_dom"/>
</dbReference>
<dbReference type="PRINTS" id="PR00344">
    <property type="entry name" value="BCTRLSENSOR"/>
</dbReference>
<dbReference type="SMART" id="SM00448">
    <property type="entry name" value="REC"/>
    <property type="match status" value="1"/>
</dbReference>
<organism evidence="10 11">
    <name type="scientific">Rubrivivax benzoatilyticus</name>
    <dbReference type="NCBI Taxonomy" id="316997"/>
    <lineage>
        <taxon>Bacteria</taxon>
        <taxon>Pseudomonadati</taxon>
        <taxon>Pseudomonadota</taxon>
        <taxon>Betaproteobacteria</taxon>
        <taxon>Burkholderiales</taxon>
        <taxon>Sphaerotilaceae</taxon>
        <taxon>Rubrivivax</taxon>
    </lineage>
</organism>
<dbReference type="Pfam" id="PF00512">
    <property type="entry name" value="HisKA"/>
    <property type="match status" value="1"/>
</dbReference>
<evidence type="ECO:0000256" key="5">
    <source>
        <dbReference type="ARBA" id="ARBA00022777"/>
    </source>
</evidence>
<dbReference type="Gene3D" id="3.30.565.10">
    <property type="entry name" value="Histidine kinase-like ATPase, C-terminal domain"/>
    <property type="match status" value="1"/>
</dbReference>
<evidence type="ECO:0000256" key="7">
    <source>
        <dbReference type="SAM" id="Phobius"/>
    </source>
</evidence>
<dbReference type="InterPro" id="IPR036890">
    <property type="entry name" value="HATPase_C_sf"/>
</dbReference>
<dbReference type="PROSITE" id="PS50110">
    <property type="entry name" value="RESPONSE_REGULATORY"/>
    <property type="match status" value="1"/>
</dbReference>
<evidence type="ECO:0000313" key="10">
    <source>
        <dbReference type="EMBL" id="NHK98839.1"/>
    </source>
</evidence>
<evidence type="ECO:0000259" key="8">
    <source>
        <dbReference type="PROSITE" id="PS50109"/>
    </source>
</evidence>
<dbReference type="InterPro" id="IPR003594">
    <property type="entry name" value="HATPase_dom"/>
</dbReference>
<dbReference type="SMART" id="SM00388">
    <property type="entry name" value="HisKA"/>
    <property type="match status" value="1"/>
</dbReference>
<dbReference type="EC" id="2.7.13.3" evidence="2"/>
<feature type="transmembrane region" description="Helical" evidence="7">
    <location>
        <begin position="59"/>
        <end position="80"/>
    </location>
</feature>
<dbReference type="InterPro" id="IPR011006">
    <property type="entry name" value="CheY-like_superfamily"/>
</dbReference>
<protein>
    <recommendedName>
        <fullName evidence="2">histidine kinase</fullName>
        <ecNumber evidence="2">2.7.13.3</ecNumber>
    </recommendedName>
</protein>
<feature type="modified residue" description="4-aspartylphosphate" evidence="6">
    <location>
        <position position="432"/>
    </location>
</feature>
<feature type="transmembrane region" description="Helical" evidence="7">
    <location>
        <begin position="33"/>
        <end position="50"/>
    </location>
</feature>
<keyword evidence="4" id="KW-0808">Transferase</keyword>
<dbReference type="InterPro" id="IPR003661">
    <property type="entry name" value="HisK_dim/P_dom"/>
</dbReference>
<evidence type="ECO:0000256" key="1">
    <source>
        <dbReference type="ARBA" id="ARBA00000085"/>
    </source>
</evidence>
<dbReference type="EMBL" id="JAAOCD010000004">
    <property type="protein sequence ID" value="NHK98839.1"/>
    <property type="molecule type" value="Genomic_DNA"/>
</dbReference>
<evidence type="ECO:0000256" key="3">
    <source>
        <dbReference type="ARBA" id="ARBA00022553"/>
    </source>
</evidence>